<dbReference type="PANTHER" id="PTHR43420">
    <property type="entry name" value="ACETYLTRANSFERASE"/>
    <property type="match status" value="1"/>
</dbReference>
<dbReference type="CDD" id="cd04301">
    <property type="entry name" value="NAT_SF"/>
    <property type="match status" value="1"/>
</dbReference>
<evidence type="ECO:0000313" key="5">
    <source>
        <dbReference type="Proteomes" id="UP000452141"/>
    </source>
</evidence>
<name>A0A844FMU9_9LACO</name>
<evidence type="ECO:0000256" key="1">
    <source>
        <dbReference type="ARBA" id="ARBA00022679"/>
    </source>
</evidence>
<evidence type="ECO:0000256" key="2">
    <source>
        <dbReference type="ARBA" id="ARBA00023315"/>
    </source>
</evidence>
<protein>
    <submittedName>
        <fullName evidence="4">GNAT family N-acetyltransferase</fullName>
    </submittedName>
</protein>
<dbReference type="SUPFAM" id="SSF55729">
    <property type="entry name" value="Acyl-CoA N-acyltransferases (Nat)"/>
    <property type="match status" value="1"/>
</dbReference>
<gene>
    <name evidence="4" type="ORF">FYJ61_04215</name>
</gene>
<dbReference type="Proteomes" id="UP000452141">
    <property type="component" value="Unassembled WGS sequence"/>
</dbReference>
<dbReference type="PROSITE" id="PS51186">
    <property type="entry name" value="GNAT"/>
    <property type="match status" value="1"/>
</dbReference>
<keyword evidence="1 4" id="KW-0808">Transferase</keyword>
<evidence type="ECO:0000259" key="3">
    <source>
        <dbReference type="PROSITE" id="PS51186"/>
    </source>
</evidence>
<keyword evidence="2" id="KW-0012">Acyltransferase</keyword>
<dbReference type="AlphaFoldDB" id="A0A844FMU9"/>
<dbReference type="InterPro" id="IPR016181">
    <property type="entry name" value="Acyl_CoA_acyltransferase"/>
</dbReference>
<dbReference type="InterPro" id="IPR000182">
    <property type="entry name" value="GNAT_dom"/>
</dbReference>
<dbReference type="GO" id="GO:0016747">
    <property type="term" value="F:acyltransferase activity, transferring groups other than amino-acyl groups"/>
    <property type="evidence" value="ECO:0007669"/>
    <property type="project" value="InterPro"/>
</dbReference>
<dbReference type="Pfam" id="PF00583">
    <property type="entry name" value="Acetyltransf_1"/>
    <property type="match status" value="1"/>
</dbReference>
<accession>A0A844FMU9</accession>
<dbReference type="InterPro" id="IPR050680">
    <property type="entry name" value="YpeA/RimI_acetyltransf"/>
</dbReference>
<comment type="caution">
    <text evidence="4">The sequence shown here is derived from an EMBL/GenBank/DDBJ whole genome shotgun (WGS) entry which is preliminary data.</text>
</comment>
<feature type="domain" description="N-acetyltransferase" evidence="3">
    <location>
        <begin position="4"/>
        <end position="176"/>
    </location>
</feature>
<dbReference type="Gene3D" id="3.40.630.30">
    <property type="match status" value="1"/>
</dbReference>
<evidence type="ECO:0000313" key="4">
    <source>
        <dbReference type="EMBL" id="MST79698.1"/>
    </source>
</evidence>
<proteinExistence type="predicted"/>
<reference evidence="4 5" key="1">
    <citation type="submission" date="2019-08" db="EMBL/GenBank/DDBJ databases">
        <title>In-depth cultivation of the pig gut microbiome towards novel bacterial diversity and tailored functional studies.</title>
        <authorList>
            <person name="Wylensek D."/>
            <person name="Hitch T.C.A."/>
            <person name="Clavel T."/>
        </authorList>
    </citation>
    <scope>NUCLEOTIDE SEQUENCE [LARGE SCALE GENOMIC DNA]</scope>
    <source>
        <strain evidence="4 5">WCA-470BD-2E</strain>
    </source>
</reference>
<dbReference type="RefSeq" id="WP_154486698.1">
    <property type="nucleotide sequence ID" value="NZ_JAQYBB010000094.1"/>
</dbReference>
<sequence length="176" mass="19750">MNQLDCKVATMADLPALCRFYQDICDHQKFDDYGADWHWGIYPAESDLKEAIEKEQALIGLKDGKIAAAGLLIVGNDPLYSKFDWPTKADDDEIAVIHLYGLHPAFRRQGLSASLLLFAEDRAKSLGCKVIRLDSMAGNRPARRLYEKNGFSFVQQANVHYDDIGDTDVDLLECPL</sequence>
<organism evidence="4 5">
    <name type="scientific">Lactobacillus equicursoris</name>
    <dbReference type="NCBI Taxonomy" id="420645"/>
    <lineage>
        <taxon>Bacteria</taxon>
        <taxon>Bacillati</taxon>
        <taxon>Bacillota</taxon>
        <taxon>Bacilli</taxon>
        <taxon>Lactobacillales</taxon>
        <taxon>Lactobacillaceae</taxon>
        <taxon>Lactobacillus</taxon>
    </lineage>
</organism>
<dbReference type="EMBL" id="VUMW01000008">
    <property type="protein sequence ID" value="MST79698.1"/>
    <property type="molecule type" value="Genomic_DNA"/>
</dbReference>